<dbReference type="PRINTS" id="PR00364">
    <property type="entry name" value="DISEASERSIST"/>
</dbReference>
<protein>
    <submittedName>
        <fullName evidence="9">XRE family transcriptional regulator</fullName>
    </submittedName>
</protein>
<dbReference type="Gene3D" id="1.25.40.10">
    <property type="entry name" value="Tetratricopeptide repeat domain"/>
    <property type="match status" value="3"/>
</dbReference>
<name>A0A918LFV0_9PSEU</name>
<comment type="similarity">
    <text evidence="1">Belongs to the AfsR/DnrI/RedD regulatory family.</text>
</comment>
<dbReference type="SMART" id="SM00862">
    <property type="entry name" value="Trans_reg_C"/>
    <property type="match status" value="1"/>
</dbReference>
<keyword evidence="2" id="KW-0805">Transcription regulation</keyword>
<reference evidence="9" key="1">
    <citation type="journal article" date="2014" name="Int. J. Syst. Evol. Microbiol.">
        <title>Complete genome sequence of Corynebacterium casei LMG S-19264T (=DSM 44701T), isolated from a smear-ripened cheese.</title>
        <authorList>
            <consortium name="US DOE Joint Genome Institute (JGI-PGF)"/>
            <person name="Walter F."/>
            <person name="Albersmeier A."/>
            <person name="Kalinowski J."/>
            <person name="Ruckert C."/>
        </authorList>
    </citation>
    <scope>NUCLEOTIDE SEQUENCE</scope>
    <source>
        <strain evidence="9">JCM 3276</strain>
    </source>
</reference>
<dbReference type="InterPro" id="IPR001387">
    <property type="entry name" value="Cro/C1-type_HTH"/>
</dbReference>
<keyword evidence="3 6" id="KW-0238">DNA-binding</keyword>
<dbReference type="SUPFAM" id="SSF48452">
    <property type="entry name" value="TPR-like"/>
    <property type="match status" value="3"/>
</dbReference>
<dbReference type="Pfam" id="PF00486">
    <property type="entry name" value="Trans_reg_C"/>
    <property type="match status" value="1"/>
</dbReference>
<sequence>MGGQAAGSFGEVLRAHRLRARLTQQELAERSGISVRALRYIERGSVGHPRPDSVRRLAAAVGVAPEELTRRGGDAAQPHTARLALGVLGAFSVTQGGRPVEVGAHKQRSLLALLAVRANQPVRRDEIIDVLWGDRPPDTCLGLVHTYISRLRRALGGVSRRNRNAIASVPGGYKLSARVEQVDALVFEDLLTRAEARAHTDPGAALDLYDRALACWRGPALVDMGSRLRGHPTAVGLTVRRRQAALAHADLAMALGRPALAVERLQPLAHEEPLHEGLHARLILALAGTGEQAAALRVFADIRARLGDELGVEPGAEIRAAHLRVLRAPDAEPGPQRTPAQLPPDPPGFVGRAAALSRLDALLPSPDRQASAVVAVVSGAAGVGKTALAVHWAHRVRDRFPDGQLSVDLRGYAARRPPSTHEVLVRFLHALGVPPERVPVDVDEAIGLYRTMLAGRRVLVLLDNAASAEQVRPLLPGAAGCFVVVTSRDRLTGLTARDGAQSVHLDVLAPAESVDLLGGLLGSVRARREARAAAELADTCGHLPLALRIAGANLAVRPGDSVADHTRELRARGRLSGLAVAGDESAAVRAAFDLSYDKLLPSARRLFRLLGLVPGADVDLAATTALAGMAPAATTRLLTVLVQGNLIRESGPGRYAFHDLLREYARNRAEHEDTAADRVNALGRLFDHYIDSIRAHSAVLWQIGAPAAAPPGAEAAAVAWLDEERANLVASTIAAPEVGLPAHSWRFAEALRGYFVNRGGGSDAVMAATAALGAARSAGDVDAEASVHDLLGLVHCNLSDYSAAVEHHRWALELSRGTGNRVVEATALHNLGRAYSQLGQPAQAEAFYEEALVINRAIGNRRGEAAALHYTGAVALSLGKPEVAIERHTEALELSTRIDHRQVQGAAAQGLGLAYWALGDLRRAAECYERALAVCRRYGYRHGEVAMLICLAETGLDAGEFTESAAGVRGALELARQLGERRHEVSALDVLATIQQRTGEWSAAAEHYQAALELAREIRFGYGEASVLTGLCALARRTGDLESAIRHGMAALALMRDTGMRLLEGRALTELAHAFLDAGETSTAADFAEQSLTVSERAGQRLARGRARHVRALVRQVSGDIPGAVDDWRAALKIFAELSVPEEAHVRALLAAFARDV</sequence>
<dbReference type="PANTHER" id="PTHR35807">
    <property type="entry name" value="TRANSCRIPTIONAL REGULATOR REDD-RELATED"/>
    <property type="match status" value="1"/>
</dbReference>
<dbReference type="RefSeq" id="WP_189212275.1">
    <property type="nucleotide sequence ID" value="NZ_BMRB01000003.1"/>
</dbReference>
<dbReference type="SUPFAM" id="SSF47413">
    <property type="entry name" value="lambda repressor-like DNA-binding domains"/>
    <property type="match status" value="1"/>
</dbReference>
<dbReference type="CDD" id="cd15831">
    <property type="entry name" value="BTAD"/>
    <property type="match status" value="1"/>
</dbReference>
<dbReference type="InterPro" id="IPR051677">
    <property type="entry name" value="AfsR-DnrI-RedD_regulator"/>
</dbReference>
<dbReference type="Gene3D" id="1.10.260.40">
    <property type="entry name" value="lambda repressor-like DNA-binding domains"/>
    <property type="match status" value="1"/>
</dbReference>
<proteinExistence type="inferred from homology"/>
<dbReference type="GO" id="GO:0000160">
    <property type="term" value="P:phosphorelay signal transduction system"/>
    <property type="evidence" value="ECO:0007669"/>
    <property type="project" value="InterPro"/>
</dbReference>
<dbReference type="SMART" id="SM00530">
    <property type="entry name" value="HTH_XRE"/>
    <property type="match status" value="1"/>
</dbReference>
<dbReference type="Pfam" id="PF17874">
    <property type="entry name" value="TPR_MalT"/>
    <property type="match status" value="1"/>
</dbReference>
<dbReference type="InterPro" id="IPR027417">
    <property type="entry name" value="P-loop_NTPase"/>
</dbReference>
<dbReference type="GO" id="GO:0043531">
    <property type="term" value="F:ADP binding"/>
    <property type="evidence" value="ECO:0007669"/>
    <property type="project" value="InterPro"/>
</dbReference>
<dbReference type="PROSITE" id="PS51755">
    <property type="entry name" value="OMPR_PHOB"/>
    <property type="match status" value="1"/>
</dbReference>
<dbReference type="AlphaFoldDB" id="A0A918LFV0"/>
<evidence type="ECO:0000256" key="5">
    <source>
        <dbReference type="PROSITE-ProRule" id="PRU00339"/>
    </source>
</evidence>
<feature type="DNA-binding region" description="OmpR/PhoB-type" evidence="6">
    <location>
        <begin position="75"/>
        <end position="177"/>
    </location>
</feature>
<dbReference type="InterPro" id="IPR019734">
    <property type="entry name" value="TPR_rpt"/>
</dbReference>
<dbReference type="InterPro" id="IPR036388">
    <property type="entry name" value="WH-like_DNA-bd_sf"/>
</dbReference>
<dbReference type="Proteomes" id="UP000660680">
    <property type="component" value="Unassembled WGS sequence"/>
</dbReference>
<dbReference type="InterPro" id="IPR016032">
    <property type="entry name" value="Sig_transdc_resp-reg_C-effctor"/>
</dbReference>
<evidence type="ECO:0000259" key="8">
    <source>
        <dbReference type="PROSITE" id="PS51755"/>
    </source>
</evidence>
<organism evidence="9 10">
    <name type="scientific">Actinokineospora fastidiosa</name>
    <dbReference type="NCBI Taxonomy" id="1816"/>
    <lineage>
        <taxon>Bacteria</taxon>
        <taxon>Bacillati</taxon>
        <taxon>Actinomycetota</taxon>
        <taxon>Actinomycetes</taxon>
        <taxon>Pseudonocardiales</taxon>
        <taxon>Pseudonocardiaceae</taxon>
        <taxon>Actinokineospora</taxon>
    </lineage>
</organism>
<dbReference type="GO" id="GO:0006355">
    <property type="term" value="P:regulation of DNA-templated transcription"/>
    <property type="evidence" value="ECO:0007669"/>
    <property type="project" value="InterPro"/>
</dbReference>
<evidence type="ECO:0000256" key="2">
    <source>
        <dbReference type="ARBA" id="ARBA00023015"/>
    </source>
</evidence>
<dbReference type="PROSITE" id="PS50943">
    <property type="entry name" value="HTH_CROC1"/>
    <property type="match status" value="1"/>
</dbReference>
<dbReference type="InterPro" id="IPR041617">
    <property type="entry name" value="TPR_MalT"/>
</dbReference>
<evidence type="ECO:0000256" key="6">
    <source>
        <dbReference type="PROSITE-ProRule" id="PRU01091"/>
    </source>
</evidence>
<feature type="repeat" description="TPR" evidence="5">
    <location>
        <begin position="905"/>
        <end position="938"/>
    </location>
</feature>
<dbReference type="InterPro" id="IPR001867">
    <property type="entry name" value="OmpR/PhoB-type_DNA-bd"/>
</dbReference>
<evidence type="ECO:0000259" key="7">
    <source>
        <dbReference type="PROSITE" id="PS50943"/>
    </source>
</evidence>
<dbReference type="Gene3D" id="1.10.10.10">
    <property type="entry name" value="Winged helix-like DNA-binding domain superfamily/Winged helix DNA-binding domain"/>
    <property type="match status" value="1"/>
</dbReference>
<reference evidence="9" key="2">
    <citation type="submission" date="2020-09" db="EMBL/GenBank/DDBJ databases">
        <authorList>
            <person name="Sun Q."/>
            <person name="Ohkuma M."/>
        </authorList>
    </citation>
    <scope>NUCLEOTIDE SEQUENCE</scope>
    <source>
        <strain evidence="9">JCM 3276</strain>
    </source>
</reference>
<dbReference type="Gene3D" id="3.40.50.300">
    <property type="entry name" value="P-loop containing nucleotide triphosphate hydrolases"/>
    <property type="match status" value="1"/>
</dbReference>
<keyword evidence="4" id="KW-0804">Transcription</keyword>
<accession>A0A918LFV0</accession>
<dbReference type="SMART" id="SM00028">
    <property type="entry name" value="TPR"/>
    <property type="match status" value="8"/>
</dbReference>
<evidence type="ECO:0000256" key="1">
    <source>
        <dbReference type="ARBA" id="ARBA00005820"/>
    </source>
</evidence>
<dbReference type="InterPro" id="IPR010982">
    <property type="entry name" value="Lambda_DNA-bd_dom_sf"/>
</dbReference>
<dbReference type="InterPro" id="IPR011990">
    <property type="entry name" value="TPR-like_helical_dom_sf"/>
</dbReference>
<dbReference type="Pfam" id="PF03704">
    <property type="entry name" value="BTAD"/>
    <property type="match status" value="1"/>
</dbReference>
<keyword evidence="10" id="KW-1185">Reference proteome</keyword>
<dbReference type="SUPFAM" id="SSF46894">
    <property type="entry name" value="C-terminal effector domain of the bipartite response regulators"/>
    <property type="match status" value="1"/>
</dbReference>
<dbReference type="PANTHER" id="PTHR35807:SF1">
    <property type="entry name" value="TRANSCRIPTIONAL REGULATOR REDD"/>
    <property type="match status" value="1"/>
</dbReference>
<dbReference type="SMART" id="SM01043">
    <property type="entry name" value="BTAD"/>
    <property type="match status" value="1"/>
</dbReference>
<dbReference type="CDD" id="cd00383">
    <property type="entry name" value="trans_reg_C"/>
    <property type="match status" value="1"/>
</dbReference>
<feature type="domain" description="OmpR/PhoB-type" evidence="8">
    <location>
        <begin position="75"/>
        <end position="177"/>
    </location>
</feature>
<feature type="domain" description="HTH cro/C1-type" evidence="7">
    <location>
        <begin position="13"/>
        <end position="68"/>
    </location>
</feature>
<dbReference type="GO" id="GO:0003677">
    <property type="term" value="F:DNA binding"/>
    <property type="evidence" value="ECO:0007669"/>
    <property type="project" value="UniProtKB-UniRule"/>
</dbReference>
<gene>
    <name evidence="9" type="ORF">GCM10010171_42560</name>
</gene>
<evidence type="ECO:0000256" key="3">
    <source>
        <dbReference type="ARBA" id="ARBA00023125"/>
    </source>
</evidence>
<dbReference type="Pfam" id="PF13560">
    <property type="entry name" value="HTH_31"/>
    <property type="match status" value="1"/>
</dbReference>
<keyword evidence="5" id="KW-0802">TPR repeat</keyword>
<evidence type="ECO:0000256" key="4">
    <source>
        <dbReference type="ARBA" id="ARBA00023163"/>
    </source>
</evidence>
<evidence type="ECO:0000313" key="9">
    <source>
        <dbReference type="EMBL" id="GGS43001.1"/>
    </source>
</evidence>
<feature type="repeat" description="TPR" evidence="5">
    <location>
        <begin position="825"/>
        <end position="858"/>
    </location>
</feature>
<dbReference type="SUPFAM" id="SSF52540">
    <property type="entry name" value="P-loop containing nucleoside triphosphate hydrolases"/>
    <property type="match status" value="1"/>
</dbReference>
<dbReference type="Pfam" id="PF13424">
    <property type="entry name" value="TPR_12"/>
    <property type="match status" value="1"/>
</dbReference>
<dbReference type="InterPro" id="IPR005158">
    <property type="entry name" value="BTAD"/>
</dbReference>
<dbReference type="CDD" id="cd00093">
    <property type="entry name" value="HTH_XRE"/>
    <property type="match status" value="1"/>
</dbReference>
<evidence type="ECO:0000313" key="10">
    <source>
        <dbReference type="Proteomes" id="UP000660680"/>
    </source>
</evidence>
<comment type="caution">
    <text evidence="9">The sequence shown here is derived from an EMBL/GenBank/DDBJ whole genome shotgun (WGS) entry which is preliminary data.</text>
</comment>
<dbReference type="PROSITE" id="PS50005">
    <property type="entry name" value="TPR"/>
    <property type="match status" value="2"/>
</dbReference>
<dbReference type="EMBL" id="BMRB01000003">
    <property type="protein sequence ID" value="GGS43001.1"/>
    <property type="molecule type" value="Genomic_DNA"/>
</dbReference>